<evidence type="ECO:0000313" key="1">
    <source>
        <dbReference type="EMBL" id="WND03214.1"/>
    </source>
</evidence>
<reference evidence="1" key="1">
    <citation type="submission" date="2023-04" db="EMBL/GenBank/DDBJ databases">
        <title>Complete genome sequence of Temperatibacter marinus.</title>
        <authorList>
            <person name="Rong J.-C."/>
            <person name="Yi M.-L."/>
            <person name="Zhao Q."/>
        </authorList>
    </citation>
    <scope>NUCLEOTIDE SEQUENCE</scope>
    <source>
        <strain evidence="1">NBRC 110045</strain>
    </source>
</reference>
<evidence type="ECO:0000313" key="2">
    <source>
        <dbReference type="Proteomes" id="UP001268683"/>
    </source>
</evidence>
<dbReference type="EMBL" id="CP123872">
    <property type="protein sequence ID" value="WND03214.1"/>
    <property type="molecule type" value="Genomic_DNA"/>
</dbReference>
<dbReference type="AlphaFoldDB" id="A0AA52EIN6"/>
<dbReference type="KEGG" id="tmk:QGN29_02380"/>
<dbReference type="RefSeq" id="WP_310799063.1">
    <property type="nucleotide sequence ID" value="NZ_CP123872.1"/>
</dbReference>
<gene>
    <name evidence="1" type="ORF">QGN29_02380</name>
</gene>
<sequence>MTVDFSFLGKTFENWISQRPDTKLQSDHLIASSYFIDLIRHKKKRTHFHKFIRKNLKSTHSNFWKKFLEALFSEPAVSSLVLLELIFLLTENKQLEGSLDTYLSLLGRRCEKFSADTEANDIFHWLYTVNREYPNKARSFYALINKLLSPLKDIIHPKNPSRKHFVIAVNHIPCLPESILRNSHLFVVYAFIEVLIEAYEGCRILLVFTGENQRNSEFLQHPNYKNPSLEDSRKYYGNSSSHFWEYLPKKCKESVEVFIPSSQTGTYNLYNSYQQIIEKIEAFNPCAIFTAGGVMEAKYIAQLYYKKRPTIFVPFNQNNQLFAPYKGYLNYFKKEKLAIDPIASDRKLFSHTKAVFIDPPEPILPKLGRYKKTDFVEGEKAFLLVTALTNNRTSKALKAHFKEKDLEQFAAIFDQHPNLHWLIFGEEEASAITELHPKLHQLQKDKRLIIRESESNLRGAYEHCKIYFNPFGAHGGGNGARMAALEKCAVITYSSSDLDIFTPQELIAPSLQNQLEILLSLIQSEEKLADFQERCFHKTANRNPKKFKENLNTLLF</sequence>
<proteinExistence type="predicted"/>
<accession>A0AA52EIN6</accession>
<protein>
    <submittedName>
        <fullName evidence="1">Uncharacterized protein</fullName>
    </submittedName>
</protein>
<keyword evidence="2" id="KW-1185">Reference proteome</keyword>
<organism evidence="1 2">
    <name type="scientific">Temperatibacter marinus</name>
    <dbReference type="NCBI Taxonomy" id="1456591"/>
    <lineage>
        <taxon>Bacteria</taxon>
        <taxon>Pseudomonadati</taxon>
        <taxon>Pseudomonadota</taxon>
        <taxon>Alphaproteobacteria</taxon>
        <taxon>Kordiimonadales</taxon>
        <taxon>Temperatibacteraceae</taxon>
        <taxon>Temperatibacter</taxon>
    </lineage>
</organism>
<dbReference type="Proteomes" id="UP001268683">
    <property type="component" value="Chromosome"/>
</dbReference>
<name>A0AA52EIN6_9PROT</name>